<dbReference type="SMART" id="SM00530">
    <property type="entry name" value="HTH_XRE"/>
    <property type="match status" value="1"/>
</dbReference>
<evidence type="ECO:0000313" key="4">
    <source>
        <dbReference type="Proteomes" id="UP000275180"/>
    </source>
</evidence>
<comment type="caution">
    <text evidence="3">The sequence shown here is derived from an EMBL/GenBank/DDBJ whole genome shotgun (WGS) entry which is preliminary data.</text>
</comment>
<protein>
    <submittedName>
        <fullName evidence="3">ImmA/IrrE family metallo-endopeptidase</fullName>
    </submittedName>
</protein>
<dbReference type="EMBL" id="RDQJ01000001">
    <property type="protein sequence ID" value="RMX18997.1"/>
    <property type="molecule type" value="Genomic_DNA"/>
</dbReference>
<dbReference type="InterPro" id="IPR010359">
    <property type="entry name" value="IrrE_HExxH"/>
</dbReference>
<dbReference type="RefSeq" id="WP_122243830.1">
    <property type="nucleotide sequence ID" value="NZ_RDQJ01000001.1"/>
</dbReference>
<dbReference type="Pfam" id="PF01381">
    <property type="entry name" value="HTH_3"/>
    <property type="match status" value="1"/>
</dbReference>
<dbReference type="InterPro" id="IPR001387">
    <property type="entry name" value="Cro/C1-type_HTH"/>
</dbReference>
<evidence type="ECO:0000259" key="2">
    <source>
        <dbReference type="PROSITE" id="PS50943"/>
    </source>
</evidence>
<comment type="similarity">
    <text evidence="1">Belongs to the short-chain fatty acyl-CoA assimilation regulator (ScfR) family.</text>
</comment>
<evidence type="ECO:0000313" key="3">
    <source>
        <dbReference type="EMBL" id="RMX18997.1"/>
    </source>
</evidence>
<dbReference type="AlphaFoldDB" id="A0A3M6RUK9"/>
<dbReference type="GO" id="GO:0003677">
    <property type="term" value="F:DNA binding"/>
    <property type="evidence" value="ECO:0007669"/>
    <property type="project" value="InterPro"/>
</dbReference>
<dbReference type="PANTHER" id="PTHR43236">
    <property type="entry name" value="ANTITOXIN HIGA1"/>
    <property type="match status" value="1"/>
</dbReference>
<organism evidence="3 4">
    <name type="scientific">Vandammella animalimorsus</name>
    <dbReference type="NCBI Taxonomy" id="2029117"/>
    <lineage>
        <taxon>Bacteria</taxon>
        <taxon>Pseudomonadati</taxon>
        <taxon>Pseudomonadota</taxon>
        <taxon>Betaproteobacteria</taxon>
        <taxon>Burkholderiales</taxon>
        <taxon>Comamonadaceae</taxon>
        <taxon>Vandammella</taxon>
    </lineage>
</organism>
<dbReference type="Gene3D" id="1.10.10.2910">
    <property type="match status" value="1"/>
</dbReference>
<dbReference type="InterPro" id="IPR052345">
    <property type="entry name" value="Rad_response_metalloprotease"/>
</dbReference>
<evidence type="ECO:0000256" key="1">
    <source>
        <dbReference type="ARBA" id="ARBA00007227"/>
    </source>
</evidence>
<dbReference type="Pfam" id="PF06114">
    <property type="entry name" value="Peptidase_M78"/>
    <property type="match status" value="1"/>
</dbReference>
<dbReference type="Proteomes" id="UP000275180">
    <property type="component" value="Unassembled WGS sequence"/>
</dbReference>
<dbReference type="InterPro" id="IPR010982">
    <property type="entry name" value="Lambda_DNA-bd_dom_sf"/>
</dbReference>
<dbReference type="OrthoDB" id="9794834at2"/>
<dbReference type="SUPFAM" id="SSF47413">
    <property type="entry name" value="lambda repressor-like DNA-binding domains"/>
    <property type="match status" value="1"/>
</dbReference>
<dbReference type="PROSITE" id="PS50943">
    <property type="entry name" value="HTH_CROC1"/>
    <property type="match status" value="1"/>
</dbReference>
<dbReference type="CDD" id="cd00093">
    <property type="entry name" value="HTH_XRE"/>
    <property type="match status" value="1"/>
</dbReference>
<dbReference type="Gene3D" id="1.10.260.40">
    <property type="entry name" value="lambda repressor-like DNA-binding domains"/>
    <property type="match status" value="1"/>
</dbReference>
<reference evidence="3 4" key="1">
    <citation type="submission" date="2018-10" db="EMBL/GenBank/DDBJ databases">
        <title>Comamonadaceae CDC group NO-1 genome sequencing and assembly.</title>
        <authorList>
            <person name="Bernier A.-M."/>
            <person name="Bernard K."/>
        </authorList>
    </citation>
    <scope>NUCLEOTIDE SEQUENCE [LARGE SCALE GENOMIC DNA]</scope>
    <source>
        <strain evidence="3 4">NML180582</strain>
    </source>
</reference>
<dbReference type="PANTHER" id="PTHR43236:SF1">
    <property type="entry name" value="BLL7220 PROTEIN"/>
    <property type="match status" value="1"/>
</dbReference>
<sequence>MNTVNPERITFARVRRRWSKARLASELGVTARSVQNYEAGATAPDPATLAELARLLNFPQQFFFVQEAMPCIGEHAASFRALSKMTASMRACATSAGAIAFLVNDWLEQRFHLPELDLPDLSDLPPVEAAATLRRMWGLGHEPIDNMVHLLESKGVRVFSLVEESRDVDAFCTWHEGRPFVFLNTQKTAERSRFDAAHELSHLVCDIYSMRHGLEHNPEMERNANVFAAAFLMPEQSIASTRPAHCTFAAMLKAKKHWKVSLASLAYRYHSLGLISDWHYRNLCVEIAQAGYRRGEPDGIPREESQLLPKVFAYLAGQGLGRRDIARDLNISVQEIHDLTFGLTLSVFENKNAGAASPMHNSEPRQTSGSKAVLRLVTTPQGT</sequence>
<feature type="domain" description="HTH cro/C1-type" evidence="2">
    <location>
        <begin position="9"/>
        <end position="63"/>
    </location>
</feature>
<accession>A0A3M6RUK9</accession>
<name>A0A3M6RUK9_9BURK</name>
<gene>
    <name evidence="3" type="ORF">EBQ34_01180</name>
</gene>
<proteinExistence type="inferred from homology"/>